<reference evidence="2" key="1">
    <citation type="journal article" date="2022" name="Int. J. Mol. Sci.">
        <title>Draft Genome of Tanacetum Coccineum: Genomic Comparison of Closely Related Tanacetum-Family Plants.</title>
        <authorList>
            <person name="Yamashiro T."/>
            <person name="Shiraishi A."/>
            <person name="Nakayama K."/>
            <person name="Satake H."/>
        </authorList>
    </citation>
    <scope>NUCLEOTIDE SEQUENCE</scope>
</reference>
<proteinExistence type="predicted"/>
<sequence>MLDPKPSSSYNGRPSFANPKYLKKAQSAKPCLYEIPYDKDDLANIFSPDKEETLTLEQESRSKLHKETIKPYDHTHQNNLYEIFKPPTWEYLDQLYYANETRKKMWRKSFDKYKPHIAKNIHLEYVKEVDELESEKADFSNEYDLLLQECVSKDIMCSILRTFKSLDGKTEMQCLYLEKHA</sequence>
<keyword evidence="1" id="KW-0175">Coiled coil</keyword>
<comment type="caution">
    <text evidence="2">The sequence shown here is derived from an EMBL/GenBank/DDBJ whole genome shotgun (WGS) entry which is preliminary data.</text>
</comment>
<accession>A0ABQ4YJF0</accession>
<dbReference type="Proteomes" id="UP001151760">
    <property type="component" value="Unassembled WGS sequence"/>
</dbReference>
<dbReference type="EMBL" id="BQNB010010459">
    <property type="protein sequence ID" value="GJS77600.1"/>
    <property type="molecule type" value="Genomic_DNA"/>
</dbReference>
<evidence type="ECO:0000256" key="1">
    <source>
        <dbReference type="SAM" id="Coils"/>
    </source>
</evidence>
<gene>
    <name evidence="2" type="ORF">Tco_0727481</name>
</gene>
<name>A0ABQ4YJF0_9ASTR</name>
<protein>
    <submittedName>
        <fullName evidence="2">Uncharacterized protein</fullName>
    </submittedName>
</protein>
<evidence type="ECO:0000313" key="2">
    <source>
        <dbReference type="EMBL" id="GJS77600.1"/>
    </source>
</evidence>
<reference evidence="2" key="2">
    <citation type="submission" date="2022-01" db="EMBL/GenBank/DDBJ databases">
        <authorList>
            <person name="Yamashiro T."/>
            <person name="Shiraishi A."/>
            <person name="Satake H."/>
            <person name="Nakayama K."/>
        </authorList>
    </citation>
    <scope>NUCLEOTIDE SEQUENCE</scope>
</reference>
<organism evidence="2 3">
    <name type="scientific">Tanacetum coccineum</name>
    <dbReference type="NCBI Taxonomy" id="301880"/>
    <lineage>
        <taxon>Eukaryota</taxon>
        <taxon>Viridiplantae</taxon>
        <taxon>Streptophyta</taxon>
        <taxon>Embryophyta</taxon>
        <taxon>Tracheophyta</taxon>
        <taxon>Spermatophyta</taxon>
        <taxon>Magnoliopsida</taxon>
        <taxon>eudicotyledons</taxon>
        <taxon>Gunneridae</taxon>
        <taxon>Pentapetalae</taxon>
        <taxon>asterids</taxon>
        <taxon>campanulids</taxon>
        <taxon>Asterales</taxon>
        <taxon>Asteraceae</taxon>
        <taxon>Asteroideae</taxon>
        <taxon>Anthemideae</taxon>
        <taxon>Anthemidinae</taxon>
        <taxon>Tanacetum</taxon>
    </lineage>
</organism>
<feature type="coiled-coil region" evidence="1">
    <location>
        <begin position="122"/>
        <end position="149"/>
    </location>
</feature>
<evidence type="ECO:0000313" key="3">
    <source>
        <dbReference type="Proteomes" id="UP001151760"/>
    </source>
</evidence>
<keyword evidence="3" id="KW-1185">Reference proteome</keyword>